<comment type="caution">
    <text evidence="1">The sequence shown here is derived from an EMBL/GenBank/DDBJ whole genome shotgun (WGS) entry which is preliminary data.</text>
</comment>
<gene>
    <name evidence="1" type="ORF">HMPREF3213_01390</name>
</gene>
<dbReference type="PATRIC" id="fig|1398.22.peg.1399"/>
<evidence type="ECO:0000313" key="2">
    <source>
        <dbReference type="Proteomes" id="UP000070376"/>
    </source>
</evidence>
<sequence>MRVYDSRPFVSCSKNLGTWTCPGNFSDIRGKYNPGWWESNHSQDGLLKHLRINQYGTYMDGECLSDVKISDLPLRNSLITFRIAVLEDTEHVGGATIFGKGFGNHDQDIEFKLYYSDVE</sequence>
<dbReference type="EMBL" id="LRPN01000047">
    <property type="protein sequence ID" value="KWZ82906.1"/>
    <property type="molecule type" value="Genomic_DNA"/>
</dbReference>
<dbReference type="Proteomes" id="UP000070376">
    <property type="component" value="Unassembled WGS sequence"/>
</dbReference>
<evidence type="ECO:0000313" key="1">
    <source>
        <dbReference type="EMBL" id="KWZ82906.1"/>
    </source>
</evidence>
<name>A0A133KTV3_HEYCO</name>
<dbReference type="AlphaFoldDB" id="A0A133KTV3"/>
<proteinExistence type="predicted"/>
<reference evidence="2" key="1">
    <citation type="submission" date="2016-01" db="EMBL/GenBank/DDBJ databases">
        <authorList>
            <person name="Mitreva M."/>
            <person name="Pepin K.H."/>
            <person name="Mihindukulasuriya K.A."/>
            <person name="Fulton R."/>
            <person name="Fronick C."/>
            <person name="O'Laughlin M."/>
            <person name="Miner T."/>
            <person name="Herter B."/>
            <person name="Rosa B.A."/>
            <person name="Cordes M."/>
            <person name="Tomlinson C."/>
            <person name="Wollam A."/>
            <person name="Palsikar V.B."/>
            <person name="Mardis E.R."/>
            <person name="Wilson R.K."/>
        </authorList>
    </citation>
    <scope>NUCLEOTIDE SEQUENCE [LARGE SCALE GENOMIC DNA]</scope>
    <source>
        <strain evidence="2">GED7749B</strain>
    </source>
</reference>
<dbReference type="RefSeq" id="WP_061086663.1">
    <property type="nucleotide sequence ID" value="NZ_KQ955825.1"/>
</dbReference>
<accession>A0A133KTV3</accession>
<protein>
    <submittedName>
        <fullName evidence="1">Uncharacterized protein</fullName>
    </submittedName>
</protein>
<organism evidence="1 2">
    <name type="scientific">Heyndrickxia coagulans</name>
    <name type="common">Weizmannia coagulans</name>
    <dbReference type="NCBI Taxonomy" id="1398"/>
    <lineage>
        <taxon>Bacteria</taxon>
        <taxon>Bacillati</taxon>
        <taxon>Bacillota</taxon>
        <taxon>Bacilli</taxon>
        <taxon>Bacillales</taxon>
        <taxon>Bacillaceae</taxon>
        <taxon>Heyndrickxia</taxon>
    </lineage>
</organism>